<dbReference type="Proteomes" id="UP000054166">
    <property type="component" value="Unassembled WGS sequence"/>
</dbReference>
<sequence length="147" mass="17907">MLRESKWTYFRMMKQLEELVMVLHGANFFICVMWANGSRQVIDRLFKEEGRFIIWRHQFTERDQDWFYAWRKNSFLSQWKLILVHWEEGTKAEASADPFVDLMNHMRRDLLDHPAFGPKTRAWVKYWNKHHSKDRRISLSGKSQTAN</sequence>
<keyword evidence="3" id="KW-1185">Reference proteome</keyword>
<dbReference type="HOGENOM" id="CLU_1768806_0_0_1"/>
<keyword evidence="1" id="KW-0472">Membrane</keyword>
<accession>A0A0C3F1X3</accession>
<evidence type="ECO:0000313" key="3">
    <source>
        <dbReference type="Proteomes" id="UP000054166"/>
    </source>
</evidence>
<reference evidence="2 3" key="1">
    <citation type="submission" date="2014-04" db="EMBL/GenBank/DDBJ databases">
        <authorList>
            <consortium name="DOE Joint Genome Institute"/>
            <person name="Kuo A."/>
            <person name="Tarkka M."/>
            <person name="Buscot F."/>
            <person name="Kohler A."/>
            <person name="Nagy L.G."/>
            <person name="Floudas D."/>
            <person name="Copeland A."/>
            <person name="Barry K.W."/>
            <person name="Cichocki N."/>
            <person name="Veneault-Fourrey C."/>
            <person name="LaButti K."/>
            <person name="Lindquist E.A."/>
            <person name="Lipzen A."/>
            <person name="Lundell T."/>
            <person name="Morin E."/>
            <person name="Murat C."/>
            <person name="Sun H."/>
            <person name="Tunlid A."/>
            <person name="Henrissat B."/>
            <person name="Grigoriev I.V."/>
            <person name="Hibbett D.S."/>
            <person name="Martin F."/>
            <person name="Nordberg H.P."/>
            <person name="Cantor M.N."/>
            <person name="Hua S.X."/>
        </authorList>
    </citation>
    <scope>NUCLEOTIDE SEQUENCE [LARGE SCALE GENOMIC DNA]</scope>
    <source>
        <strain evidence="2 3">F 1598</strain>
    </source>
</reference>
<proteinExistence type="predicted"/>
<evidence type="ECO:0000256" key="1">
    <source>
        <dbReference type="SAM" id="Phobius"/>
    </source>
</evidence>
<keyword evidence="1" id="KW-1133">Transmembrane helix</keyword>
<name>A0A0C3F1X3_PILCF</name>
<dbReference type="AlphaFoldDB" id="A0A0C3F1X3"/>
<keyword evidence="1" id="KW-0812">Transmembrane</keyword>
<dbReference type="EMBL" id="KN833014">
    <property type="protein sequence ID" value="KIM78780.1"/>
    <property type="molecule type" value="Genomic_DNA"/>
</dbReference>
<dbReference type="InParanoid" id="A0A0C3F1X3"/>
<reference evidence="3" key="2">
    <citation type="submission" date="2015-01" db="EMBL/GenBank/DDBJ databases">
        <title>Evolutionary Origins and Diversification of the Mycorrhizal Mutualists.</title>
        <authorList>
            <consortium name="DOE Joint Genome Institute"/>
            <consortium name="Mycorrhizal Genomics Consortium"/>
            <person name="Kohler A."/>
            <person name="Kuo A."/>
            <person name="Nagy L.G."/>
            <person name="Floudas D."/>
            <person name="Copeland A."/>
            <person name="Barry K.W."/>
            <person name="Cichocki N."/>
            <person name="Veneault-Fourrey C."/>
            <person name="LaButti K."/>
            <person name="Lindquist E.A."/>
            <person name="Lipzen A."/>
            <person name="Lundell T."/>
            <person name="Morin E."/>
            <person name="Murat C."/>
            <person name="Riley R."/>
            <person name="Ohm R."/>
            <person name="Sun H."/>
            <person name="Tunlid A."/>
            <person name="Henrissat B."/>
            <person name="Grigoriev I.V."/>
            <person name="Hibbett D.S."/>
            <person name="Martin F."/>
        </authorList>
    </citation>
    <scope>NUCLEOTIDE SEQUENCE [LARGE SCALE GENOMIC DNA]</scope>
    <source>
        <strain evidence="3">F 1598</strain>
    </source>
</reference>
<gene>
    <name evidence="2" type="ORF">PILCRDRAFT_584042</name>
</gene>
<evidence type="ECO:0000313" key="2">
    <source>
        <dbReference type="EMBL" id="KIM78780.1"/>
    </source>
</evidence>
<feature type="transmembrane region" description="Helical" evidence="1">
    <location>
        <begin position="20"/>
        <end position="37"/>
    </location>
</feature>
<protein>
    <submittedName>
        <fullName evidence="2">Uncharacterized protein</fullName>
    </submittedName>
</protein>
<organism evidence="2 3">
    <name type="scientific">Piloderma croceum (strain F 1598)</name>
    <dbReference type="NCBI Taxonomy" id="765440"/>
    <lineage>
        <taxon>Eukaryota</taxon>
        <taxon>Fungi</taxon>
        <taxon>Dikarya</taxon>
        <taxon>Basidiomycota</taxon>
        <taxon>Agaricomycotina</taxon>
        <taxon>Agaricomycetes</taxon>
        <taxon>Agaricomycetidae</taxon>
        <taxon>Atheliales</taxon>
        <taxon>Atheliaceae</taxon>
        <taxon>Piloderma</taxon>
    </lineage>
</organism>